<dbReference type="InterPro" id="IPR029451">
    <property type="entry name" value="RICTOR_M"/>
</dbReference>
<dbReference type="Pfam" id="PF25038">
    <property type="entry name" value="Csf1_C"/>
    <property type="match status" value="1"/>
</dbReference>
<name>A0A9P6WJT1_9ASCO</name>
<dbReference type="GO" id="GO:0006113">
    <property type="term" value="P:fermentation"/>
    <property type="evidence" value="ECO:0007669"/>
    <property type="project" value="InterPro"/>
</dbReference>
<dbReference type="InterPro" id="IPR048636">
    <property type="entry name" value="Csf1_N"/>
</dbReference>
<dbReference type="Pfam" id="PF14666">
    <property type="entry name" value="RICTOR_M"/>
    <property type="match status" value="1"/>
</dbReference>
<evidence type="ECO:0000259" key="3">
    <source>
        <dbReference type="SMART" id="SM01307"/>
    </source>
</evidence>
<feature type="region of interest" description="Disordered" evidence="2">
    <location>
        <begin position="3875"/>
        <end position="3894"/>
    </location>
</feature>
<dbReference type="EMBL" id="PUHW01000151">
    <property type="protein sequence ID" value="KAG0688446.1"/>
    <property type="molecule type" value="Genomic_DNA"/>
</dbReference>
<reference evidence="5" key="1">
    <citation type="submission" date="2020-11" db="EMBL/GenBank/DDBJ databases">
        <title>Kefir isolates.</title>
        <authorList>
            <person name="Marcisauskas S."/>
            <person name="Kim Y."/>
            <person name="Blasche S."/>
        </authorList>
    </citation>
    <scope>NUCLEOTIDE SEQUENCE</scope>
    <source>
        <strain evidence="5">Olga-1</strain>
    </source>
</reference>
<feature type="compositionally biased region" description="Basic residues" evidence="2">
    <location>
        <begin position="87"/>
        <end position="100"/>
    </location>
</feature>
<gene>
    <name evidence="5" type="ORF">C6P40_000985</name>
</gene>
<dbReference type="SMART" id="SM01308">
    <property type="entry name" value="RICTOR_N"/>
    <property type="match status" value="1"/>
</dbReference>
<dbReference type="Pfam" id="PF14663">
    <property type="entry name" value="RasGEF_N_2"/>
    <property type="match status" value="1"/>
</dbReference>
<evidence type="ECO:0000313" key="6">
    <source>
        <dbReference type="Proteomes" id="UP000697127"/>
    </source>
</evidence>
<dbReference type="PANTHER" id="PTHR32085:SF3">
    <property type="entry name" value="PROTEIN CSF1"/>
    <property type="match status" value="1"/>
</dbReference>
<feature type="compositionally biased region" description="Basic and acidic residues" evidence="2">
    <location>
        <begin position="3910"/>
        <end position="3920"/>
    </location>
</feature>
<evidence type="ECO:0000259" key="4">
    <source>
        <dbReference type="SMART" id="SM01308"/>
    </source>
</evidence>
<feature type="region of interest" description="Disordered" evidence="2">
    <location>
        <begin position="2979"/>
        <end position="3007"/>
    </location>
</feature>
<dbReference type="Proteomes" id="UP000697127">
    <property type="component" value="Unassembled WGS sequence"/>
</dbReference>
<dbReference type="InterPro" id="IPR056779">
    <property type="entry name" value="Csf1_C"/>
</dbReference>
<dbReference type="InterPro" id="IPR028267">
    <property type="entry name" value="Pianissimo_N"/>
</dbReference>
<proteinExistence type="predicted"/>
<dbReference type="PANTHER" id="PTHR32085">
    <property type="entry name" value="PROTEIN CSF1"/>
    <property type="match status" value="1"/>
</dbReference>
<accession>A0A9P6WJT1</accession>
<feature type="region of interest" description="Disordered" evidence="2">
    <location>
        <begin position="316"/>
        <end position="337"/>
    </location>
</feature>
<feature type="domain" description="Rapamycin-insensitive companion of mTOR middle" evidence="3">
    <location>
        <begin position="3671"/>
        <end position="4089"/>
    </location>
</feature>
<evidence type="ECO:0000313" key="5">
    <source>
        <dbReference type="EMBL" id="KAG0688446.1"/>
    </source>
</evidence>
<dbReference type="Pfam" id="PF21678">
    <property type="entry name" value="Csf1_N"/>
    <property type="match status" value="3"/>
</dbReference>
<evidence type="ECO:0000256" key="2">
    <source>
        <dbReference type="SAM" id="MobiDB-lite"/>
    </source>
</evidence>
<comment type="caution">
    <text evidence="5">The sequence shown here is derived from an EMBL/GenBank/DDBJ whole genome shotgun (WGS) entry which is preliminary data.</text>
</comment>
<feature type="region of interest" description="Disordered" evidence="2">
    <location>
        <begin position="3909"/>
        <end position="3928"/>
    </location>
</feature>
<feature type="domain" description="Rapamycin-insensitive companion of mTOR N-terminal" evidence="4">
    <location>
        <begin position="3032"/>
        <end position="3571"/>
    </location>
</feature>
<evidence type="ECO:0000256" key="1">
    <source>
        <dbReference type="SAM" id="Coils"/>
    </source>
</evidence>
<sequence>MAMVTNNELVLIHTAVLTWRYWLQFVRKSQFYVQEKNLNNTINKSLPSRFTLDVVGMEIFVYNRSSAYDDIENILQAEAKQKQEREKHRHSHRHSSNQHRKSYDPKKSSEDFSHYNSEGELGSSTSTKHRRNTSTSSYASVTSIRSDKKESNESIGNHSENNFRNEKRGFMKEHNVKESHSQEEEDEEIPTEVMDSTFLDFLPFEVNIFKGSFVMGNETTRSLYVASFNNMDGHIDATLPGSALDYYRTHYDFTVTDLKIDLRTNIAFKDIDAIEKKIQSIKNRKKVKKFMSMASGLGNSFKSLHVLFNKHHHSSNKSSQFAYNTSSDNTSQKDSENDIEEWHGLERYLTTVSTMDTDMDSRLYDFDKQKMIDTEYAKYANIVAAQRCKINYYYDSQGLVPLKKVSMDYVEDPDIGNMDIPPMFGLDITLSGATICYGPWAEKQRGSLHQLLFPPLYRNSVPFKKLKPGMRRQYVSFDLSVQCDDEMIFQIPHREESKDIKFLKGSIPTLRHFGWLTLKIAQGSIMDISVSFVSTVEKGVDNKINAVFIKPEISTSVNHDILFEADEHILNASVAFPLEWNSLADWKFENISKNVNIYLLREHITLLSDLFSDFGSGDPTPYELFRPFIYRFNWKLYDYAIYLNINEKNIINNPLDSSINTYLTFKGTYLFLNTKIPLTSVYKKSNKIDYLLETSYFDLSIEHPASSTFSNFIQSEEVGNANNFKMEGSYTYFSFMEIDSVDTIIMNCTCEDTTVKVYGFVVKYFMSLKDNYFGDYTHFQNLLEFRDNFEESTGDKSEVEDKRLKNETDLMFTFCVDNGCLVFPCHLYDCMSHLALHFDDLDIDIRNNNYYMDLQADFSEVRGRYIENCDESVIFQNTKSKIEFEPELLIDGLAIHSIRIFGLPPHEPTYFCRWTFDSDGVNIISEPKFLNALVRAGNSFKFGHKDLENSLNLPESSVMDIVNITFRCPLVTIALKSLDYVFKVSLFDVAFAISDQPTPCYNSVMNIDVKNLLMECFQESIQLLKITTAVSFINFVQKKNSFEIMKEQSMHLKKHDATFHRTPFLIPEFAKDRKYYKSLNTLIKSLNCPDPPLPLTSESVEMIIDGFPQNIQKKLSSMSTAFENSEDAFEEAQRFSSDLEDFGILKNLDPNCEYDNMSVKFDKLDIFISPDIAPVVVDIISKMTDFNMYSHLDELQSAFISFFNFKKKSMVIRYKIECPLITFKLADSITADDYLFIGISELIFAFSKSAIINERPSMNIYAIFKELNIDIIKGSKDALLLTLYRLLFKQSLEKREISTLDLENISCFINPQFIPWIIDWGYDLKVKVNDSSEKWKEFKKDERAAGIELLYDLSKGGIDYSISHDPPCITKPSYITAFCQNHIRTDGNWMIIPRLRHVLQNLPHDWIVNKNQMFEKKLWEAPKNAEDEVSLIFGNWRCWDNHKTTDNFIFKKVFDSEVKEKKAFYNTVKVTLKSIIISIEPFTNAFTVSDISFFLNEEDLSKKVQEIALPLLDTPIEKSLDITLRVQSFVTSLTKISRILPILYTLVEDVKTAVKKHKSPTIETNGDDDMGSTASLDGVARYEAATPELITVNFSLDEYSHSFGIDKSSLTIYGGHVDLTASFIKAEEMMSCTLNCNHDSFGIELHVGRIPIVEFVCDSHSTTLVNTGSFKLGKTVIMFANTNLRFNFLPDTQHFIRALNILKDKDIAALQPFLKAFKNSPVNESVISVSSTAPSGTNIIDRLAANIFDKIQFDIAISVSIKSFSFHFELIAPFFTNFNILEPTLSFKLGSFGVVTEFVMNKSEWFVGSQSKRTVFEYLTTSVDKMKFSIAGHYTEAIYQLLVSLITGTIRINLSNGNLVNLIGRGKDDVKLAVRNLDDLKKVLDNLETRLNNNTNFDYLSESAPVKNSNKDLFEKLGNIIHTYFEIKCGNIIAITNLNGNKFHFDCTKPKISLQTYDPVIKRFLPHGKISLPSSHVAIGLNGVHGVSTIFDVKVSIEIKNPTSPEHKLQRFIIRTDYCRVILNSHIIEEMIEVYGDIAILMAPEKKSKAIVKTPPSGNIEIDQKIGTILSFFSIDILAKNVCFGWLFREENIIYPDVAPGIIIGFEDASVYSANGHGKIQTSGMYMAVAHGFTPSTFYSTKSEKSSDNRAYLPMFNLVYSVETDSKSRNFRSQVDGEKIDFKFQTDLILILEPLFMSVKILQDKFSYVKSVIDKKSFEYNDVKSISPTKISPISPFKSKLKSTTVSFVFNFDGASFFVYNSNIEINGSIPILNMQSPKVSAVLKYSHDIFALKKHAIFFSGNISETNNKLSCLCVPVLQDIKKGFQEIMRRHNATVKSKPKSKTNETLSNGIDIDIVNLSEKIDVNFSLKIEPQSLALTCEPRASVEAEVSMEAIHLIIKTDQDFISAVLSVKEIKSEVKHAYSKVTSCSVAMNGLTVTAALSSVENEKKFCTVAKLDEVGVFINIQQRQDLDLFRDLWLPNDFNNSLLVKKSKSPDSKKTFASMLRDVSTTTAFPWVLLLIITKISAKVDLGSSLGELNVDVENLMAVSTKSIDYNQNLKLELDLIKIEAAGRLSGILRAEKTRMTSAISWRKNNEVLVVPLVLLSVGFSSLQTKISLDYHSFFILEILKFGVIVYNQKQTGLHSGLKSNLNMGSLKVFMTALAASNFVDVYTIGLRIRQDIKLSYRQVLNDAQLNMNSNIIGSDATEIDINESSTAEVATLSETFLTMIEKLKTYLDVDIGLLEIQVFPSSLLDSQAMVIKIGKQKVNFFQNSVSEIENRISLDLSDITVSLSSFKRKPTAEALNDKSSIESYVEMANTSIADNIFVFPSLKIMMATLQQESENIIRYNYVCRFGGKVDIKWKIGSVYFIRQMWYSHATTLNNRLTALRIYTSDEYTDEIEENYKESTFEAVNLEDRLKDVEADEKFIYNAVEEPDIETPLLKDLGNATPPLEWFGLHRDKQLELLNRLPNLLNKRNSCPDSESVQNSTTTSPSKTKTPHKTDSLASLQSQLDTLIEQLRQSTLPKRQVEITNQICEVLNLNVHKTVKYPSMPVLIPIIWPMLMSKHKPVNACGYKLLRYFMTSYDDLVMVFYLYHKYHHHDRYYFFPYNDYSKIHDSQHISDAESDLLDLYNISDPYNPSSQYENQNLNDNKDLNDINIKPINSKLTLQSISDNVVKKWWPLMFLIVQTMVEDKGVDVTECIKFMRKVIELKGINFLGPLCVRVSVALAESVIASVILKLSNFQNLTPSTIEMIELAINLVEFLCEFTVADPKIAYKTKVIKFLIQILIDPPFTLSNHQLTNIANASASSASRISATITLINAAIKNISTIPLPVIVGLLKNPDTRKYLVDSGFLPQLLSALLDSPMSSMSNNAISSTYGQLNSPKLQHLSSILSIIMCTWSGLGLFLENDAKYLRVLINGLYAEHVSVRTVVMSVIAGGLRIRKLTALTGDHESYELWDWERAFVAASGISKNKKEGHPGYNNKVNSIKEFTLAEIRTKLGGRCCPEYEDNVVNQFTAVFLQSCLQCGLIDILKTLFNNFENDKRATRWIALLLSEILYLKSKIIPNQIDFEYTINFKLNRLIERESRKHAKLNQKIKDEIYTSNNQLVKKSEIAANSSELAIVSIFLKTTTISSLHPFIDLPTSSAPLLDQVTISNILNDLKKIPNDVDIKPLIIQSHLPATKEYKEWNWALISILIRGILWNDFKFEETLKTTKFFKRLISFYKPQKAGFVQVLYSSNGPVPGFTDRRQPLDVEFFLNKGKENKDKDGDKKFTRKQNEKMAETYIDVGIALIQLLLSKPLGVEILKASGIIQTISTSLLRISGVFINDMDDEFNNNGENEGNDDMSNLEGSSGNNNIINNNNSFSSNNNFNSFNNNNNSNNNSGRNFGFSLDPHDAISLFSSNDKDGNIDKNGNESTTIGGTSISTSLGSSMTTLNNNMNNTTIGGVDVGGDNDMIMDNDFIRMRKEGLFGPTRLLSTLAWGYIRFIGVLSSHPVGIILMEEYGLIDALFRLIHTYRDTSTGLKGNGINDTNKSIDMVRFIIREIDFKISGQLRLLMEKIATIGEEIARIEVTERIIGELISLKKISNNNDYTIERWCVGMLVRQSYDFSLSVSELAIKGLMKYVEDERSVGILLSFNPDLGDINMNLNVGIGSKMYGGVLLWKVLGYEKGIAYVNAKSNGLIEQIVEGWADSRREWVNKLETLTYKKMRGIEIDNAGNLNKYDYFELFQRLVITEKGVDCIVNSGIIQHFVRVILIYCRFLKMGIEKELYGLGIRKRKVNNNNDDNNDDGNDNLDGGQSKESRIRKSFNNGKKPRGLISNVVISANDKKRSVWYESSEENEIDQENRDYDYEKAIDAEIRGLRGGDKLSLSDYD</sequence>
<feature type="region of interest" description="Disordered" evidence="2">
    <location>
        <begin position="80"/>
        <end position="168"/>
    </location>
</feature>
<feature type="region of interest" description="Disordered" evidence="2">
    <location>
        <begin position="4288"/>
        <end position="4320"/>
    </location>
</feature>
<feature type="compositionally biased region" description="Low complexity" evidence="2">
    <location>
        <begin position="3857"/>
        <end position="3870"/>
    </location>
</feature>
<feature type="non-terminal residue" evidence="5">
    <location>
        <position position="4382"/>
    </location>
</feature>
<feature type="compositionally biased region" description="Basic and acidic residues" evidence="2">
    <location>
        <begin position="101"/>
        <end position="113"/>
    </location>
</feature>
<dbReference type="InterPro" id="IPR029636">
    <property type="entry name" value="Csf1"/>
</dbReference>
<keyword evidence="6" id="KW-1185">Reference proteome</keyword>
<feature type="compositionally biased region" description="Polar residues" evidence="2">
    <location>
        <begin position="320"/>
        <end position="330"/>
    </location>
</feature>
<keyword evidence="1" id="KW-0175">Coiled coil</keyword>
<dbReference type="InterPro" id="IPR029453">
    <property type="entry name" value="Rictor_IV"/>
</dbReference>
<dbReference type="Pfam" id="PF14664">
    <property type="entry name" value="RICTOR_N"/>
    <property type="match status" value="1"/>
</dbReference>
<dbReference type="GO" id="GO:0016020">
    <property type="term" value="C:membrane"/>
    <property type="evidence" value="ECO:0007669"/>
    <property type="project" value="InterPro"/>
</dbReference>
<dbReference type="SMART" id="SM01307">
    <property type="entry name" value="RICTOR_M"/>
    <property type="match status" value="1"/>
</dbReference>
<organism evidence="5 6">
    <name type="scientific">Pichia californica</name>
    <dbReference type="NCBI Taxonomy" id="460514"/>
    <lineage>
        <taxon>Eukaryota</taxon>
        <taxon>Fungi</taxon>
        <taxon>Dikarya</taxon>
        <taxon>Ascomycota</taxon>
        <taxon>Saccharomycotina</taxon>
        <taxon>Pichiomycetes</taxon>
        <taxon>Pichiales</taxon>
        <taxon>Pichiaceae</taxon>
        <taxon>Pichia</taxon>
    </lineage>
</organism>
<feature type="coiled-coil region" evidence="1">
    <location>
        <begin position="1870"/>
        <end position="1897"/>
    </location>
</feature>
<protein>
    <submittedName>
        <fullName evidence="5">Uncharacterized protein</fullName>
    </submittedName>
</protein>
<feature type="compositionally biased region" description="Polar residues" evidence="2">
    <location>
        <begin position="133"/>
        <end position="144"/>
    </location>
</feature>
<feature type="region of interest" description="Disordered" evidence="2">
    <location>
        <begin position="3842"/>
        <end position="3870"/>
    </location>
</feature>